<keyword evidence="1" id="KW-0732">Signal</keyword>
<organism evidence="2 3">
    <name type="scientific">Corchorus olitorius</name>
    <dbReference type="NCBI Taxonomy" id="93759"/>
    <lineage>
        <taxon>Eukaryota</taxon>
        <taxon>Viridiplantae</taxon>
        <taxon>Streptophyta</taxon>
        <taxon>Embryophyta</taxon>
        <taxon>Tracheophyta</taxon>
        <taxon>Spermatophyta</taxon>
        <taxon>Magnoliopsida</taxon>
        <taxon>eudicotyledons</taxon>
        <taxon>Gunneridae</taxon>
        <taxon>Pentapetalae</taxon>
        <taxon>rosids</taxon>
        <taxon>malvids</taxon>
        <taxon>Malvales</taxon>
        <taxon>Malvaceae</taxon>
        <taxon>Grewioideae</taxon>
        <taxon>Apeibeae</taxon>
        <taxon>Corchorus</taxon>
    </lineage>
</organism>
<evidence type="ECO:0000313" key="2">
    <source>
        <dbReference type="EMBL" id="OMP13078.1"/>
    </source>
</evidence>
<gene>
    <name evidence="2" type="ORF">COLO4_02320</name>
</gene>
<name>A0A1R3L1C0_9ROSI</name>
<feature type="signal peptide" evidence="1">
    <location>
        <begin position="1"/>
        <end position="23"/>
    </location>
</feature>
<sequence>MSNKMMNTIVTTALIACLGFASASAVAGRDFFQEQLIQNLQVTKQKLDKAKASQGAEQQKLLSEHSQMLNDNMAACREMKPKAGMTEKERDEWFAEHQKIMDSLMGQMMEEHAVKSSSMPCDHHMK</sequence>
<comment type="caution">
    <text evidence="2">The sequence shown here is derived from an EMBL/GenBank/DDBJ whole genome shotgun (WGS) entry which is preliminary data.</text>
</comment>
<dbReference type="PROSITE" id="PS51257">
    <property type="entry name" value="PROKAR_LIPOPROTEIN"/>
    <property type="match status" value="1"/>
</dbReference>
<dbReference type="EMBL" id="AWUE01005210">
    <property type="protein sequence ID" value="OMP13078.1"/>
    <property type="molecule type" value="Genomic_DNA"/>
</dbReference>
<evidence type="ECO:0000313" key="3">
    <source>
        <dbReference type="Proteomes" id="UP000187203"/>
    </source>
</evidence>
<evidence type="ECO:0000256" key="1">
    <source>
        <dbReference type="SAM" id="SignalP"/>
    </source>
</evidence>
<accession>A0A1R3L1C0</accession>
<proteinExistence type="predicted"/>
<dbReference type="AlphaFoldDB" id="A0A1R3L1C0"/>
<protein>
    <submittedName>
        <fullName evidence="2">Uncharacterized protein</fullName>
    </submittedName>
</protein>
<dbReference type="Proteomes" id="UP000187203">
    <property type="component" value="Unassembled WGS sequence"/>
</dbReference>
<keyword evidence="3" id="KW-1185">Reference proteome</keyword>
<reference evidence="3" key="1">
    <citation type="submission" date="2013-09" db="EMBL/GenBank/DDBJ databases">
        <title>Corchorus olitorius genome sequencing.</title>
        <authorList>
            <person name="Alam M."/>
            <person name="Haque M.S."/>
            <person name="Islam M.S."/>
            <person name="Emdad E.M."/>
            <person name="Islam M.M."/>
            <person name="Ahmed B."/>
            <person name="Halim A."/>
            <person name="Hossen Q.M.M."/>
            <person name="Hossain M.Z."/>
            <person name="Ahmed R."/>
            <person name="Khan M.M."/>
            <person name="Islam R."/>
            <person name="Rashid M.M."/>
            <person name="Khan S.A."/>
            <person name="Rahman M.S."/>
            <person name="Alam M."/>
            <person name="Yahiya A.S."/>
            <person name="Khan M.S."/>
            <person name="Azam M.S."/>
            <person name="Haque T."/>
            <person name="Lashkar M.Z.H."/>
            <person name="Akhand A.I."/>
            <person name="Morshed G."/>
            <person name="Roy S."/>
            <person name="Uddin K.S."/>
            <person name="Rabeya T."/>
            <person name="Hossain A.S."/>
            <person name="Chowdhury A."/>
            <person name="Snigdha A.R."/>
            <person name="Mortoza M.S."/>
            <person name="Matin S.A."/>
            <person name="Hoque S.M.E."/>
            <person name="Islam M.K."/>
            <person name="Roy D.K."/>
            <person name="Haider R."/>
            <person name="Moosa M.M."/>
            <person name="Elias S.M."/>
            <person name="Hasan A.M."/>
            <person name="Jahan S."/>
            <person name="Shafiuddin M."/>
            <person name="Mahmood N."/>
            <person name="Shommy N.S."/>
        </authorList>
    </citation>
    <scope>NUCLEOTIDE SEQUENCE [LARGE SCALE GENOMIC DNA]</scope>
    <source>
        <strain evidence="3">cv. O-4</strain>
    </source>
</reference>
<feature type="chain" id="PRO_5010382714" evidence="1">
    <location>
        <begin position="24"/>
        <end position="126"/>
    </location>
</feature>